<evidence type="ECO:0000256" key="6">
    <source>
        <dbReference type="ARBA" id="ARBA00022737"/>
    </source>
</evidence>
<dbReference type="InterPro" id="IPR019734">
    <property type="entry name" value="TPR_rpt"/>
</dbReference>
<reference evidence="10 11" key="1">
    <citation type="journal article" date="2016" name="Mol. Biol. Evol.">
        <title>Comparative Genomics of Early-Diverging Mushroom-Forming Fungi Provides Insights into the Origins of Lignocellulose Decay Capabilities.</title>
        <authorList>
            <person name="Nagy L.G."/>
            <person name="Riley R."/>
            <person name="Tritt A."/>
            <person name="Adam C."/>
            <person name="Daum C."/>
            <person name="Floudas D."/>
            <person name="Sun H."/>
            <person name="Yadav J.S."/>
            <person name="Pangilinan J."/>
            <person name="Larsson K.H."/>
            <person name="Matsuura K."/>
            <person name="Barry K."/>
            <person name="Labutti K."/>
            <person name="Kuo R."/>
            <person name="Ohm R.A."/>
            <person name="Bhattacharya S.S."/>
            <person name="Shirouzu T."/>
            <person name="Yoshinaga Y."/>
            <person name="Martin F.M."/>
            <person name="Grigoriev I.V."/>
            <person name="Hibbett D.S."/>
        </authorList>
    </citation>
    <scope>NUCLEOTIDE SEQUENCE [LARGE SCALE GENOMIC DNA]</scope>
    <source>
        <strain evidence="10 11">93-53</strain>
    </source>
</reference>
<dbReference type="GO" id="GO:0006493">
    <property type="term" value="P:protein O-linked glycosylation"/>
    <property type="evidence" value="ECO:0007669"/>
    <property type="project" value="TreeGrafter"/>
</dbReference>
<dbReference type="GeneID" id="63821945"/>
<dbReference type="PROSITE" id="PS50005">
    <property type="entry name" value="TPR"/>
    <property type="match status" value="2"/>
</dbReference>
<proteinExistence type="inferred from homology"/>
<dbReference type="SUPFAM" id="SSF48452">
    <property type="entry name" value="TPR-like"/>
    <property type="match status" value="1"/>
</dbReference>
<keyword evidence="11" id="KW-1185">Reference proteome</keyword>
<dbReference type="Pfam" id="PF13374">
    <property type="entry name" value="TPR_10"/>
    <property type="match status" value="1"/>
</dbReference>
<dbReference type="AlphaFoldDB" id="A0A165CFJ4"/>
<evidence type="ECO:0000256" key="2">
    <source>
        <dbReference type="ARBA" id="ARBA00005386"/>
    </source>
</evidence>
<evidence type="ECO:0000256" key="1">
    <source>
        <dbReference type="ARBA" id="ARBA00004922"/>
    </source>
</evidence>
<gene>
    <name evidence="10" type="ORF">LAESUDRAFT_661152</name>
</gene>
<dbReference type="Gene3D" id="3.40.50.2000">
    <property type="entry name" value="Glycogen Phosphorylase B"/>
    <property type="match status" value="1"/>
</dbReference>
<keyword evidence="4" id="KW-0328">Glycosyltransferase</keyword>
<evidence type="ECO:0000313" key="11">
    <source>
        <dbReference type="Proteomes" id="UP000076871"/>
    </source>
</evidence>
<dbReference type="Pfam" id="PF13181">
    <property type="entry name" value="TPR_8"/>
    <property type="match status" value="1"/>
</dbReference>
<dbReference type="PANTHER" id="PTHR44998">
    <property type="match status" value="1"/>
</dbReference>
<dbReference type="PANTHER" id="PTHR44998:SF1">
    <property type="entry name" value="UDP-N-ACETYLGLUCOSAMINE--PEPTIDE N-ACETYLGLUCOSAMINYLTRANSFERASE 110 KDA SUBUNIT"/>
    <property type="match status" value="1"/>
</dbReference>
<evidence type="ECO:0000256" key="7">
    <source>
        <dbReference type="ARBA" id="ARBA00022803"/>
    </source>
</evidence>
<protein>
    <recommendedName>
        <fullName evidence="3">protein O-GlcNAc transferase</fullName>
        <ecNumber evidence="3">2.4.1.255</ecNumber>
    </recommendedName>
</protein>
<feature type="domain" description="O-GlcNAc transferase C-terminal" evidence="9">
    <location>
        <begin position="984"/>
        <end position="1148"/>
    </location>
</feature>
<dbReference type="STRING" id="1314785.A0A165CFJ4"/>
<dbReference type="RefSeq" id="XP_040760459.1">
    <property type="nucleotide sequence ID" value="XM_040904915.1"/>
</dbReference>
<organism evidence="10 11">
    <name type="scientific">Laetiporus sulphureus 93-53</name>
    <dbReference type="NCBI Taxonomy" id="1314785"/>
    <lineage>
        <taxon>Eukaryota</taxon>
        <taxon>Fungi</taxon>
        <taxon>Dikarya</taxon>
        <taxon>Basidiomycota</taxon>
        <taxon>Agaricomycotina</taxon>
        <taxon>Agaricomycetes</taxon>
        <taxon>Polyporales</taxon>
        <taxon>Laetiporus</taxon>
    </lineage>
</organism>
<keyword evidence="7 8" id="KW-0802">TPR repeat</keyword>
<comment type="pathway">
    <text evidence="1">Protein modification; protein glycosylation.</text>
</comment>
<dbReference type="InParanoid" id="A0A165CFJ4"/>
<evidence type="ECO:0000313" key="10">
    <source>
        <dbReference type="EMBL" id="KZT02719.1"/>
    </source>
</evidence>
<dbReference type="SMART" id="SM00028">
    <property type="entry name" value="TPR"/>
    <property type="match status" value="4"/>
</dbReference>
<dbReference type="GO" id="GO:0097363">
    <property type="term" value="F:protein O-acetylglucosaminyltransferase activity"/>
    <property type="evidence" value="ECO:0007669"/>
    <property type="project" value="UniProtKB-EC"/>
</dbReference>
<dbReference type="EMBL" id="KV427650">
    <property type="protein sequence ID" value="KZT02719.1"/>
    <property type="molecule type" value="Genomic_DNA"/>
</dbReference>
<accession>A0A165CFJ4</accession>
<evidence type="ECO:0000256" key="8">
    <source>
        <dbReference type="PROSITE-ProRule" id="PRU00339"/>
    </source>
</evidence>
<feature type="domain" description="O-GlcNAc transferase C-terminal" evidence="9">
    <location>
        <begin position="697"/>
        <end position="890"/>
    </location>
</feature>
<dbReference type="Pfam" id="PF13844">
    <property type="entry name" value="Glyco_transf_41"/>
    <property type="match status" value="2"/>
</dbReference>
<feature type="repeat" description="TPR" evidence="8">
    <location>
        <begin position="98"/>
        <end position="131"/>
    </location>
</feature>
<keyword evidence="6" id="KW-0677">Repeat</keyword>
<dbReference type="Gene3D" id="1.25.40.10">
    <property type="entry name" value="Tetratricopeptide repeat domain"/>
    <property type="match status" value="3"/>
</dbReference>
<dbReference type="EC" id="2.4.1.255" evidence="3"/>
<keyword evidence="5 10" id="KW-0808">Transferase</keyword>
<comment type="similarity">
    <text evidence="2">Belongs to the glycosyltransferase 41 family. O-GlcNAc transferase subfamily.</text>
</comment>
<dbReference type="OrthoDB" id="421121at2759"/>
<evidence type="ECO:0000256" key="4">
    <source>
        <dbReference type="ARBA" id="ARBA00022676"/>
    </source>
</evidence>
<dbReference type="InterPro" id="IPR011990">
    <property type="entry name" value="TPR-like_helical_dom_sf"/>
</dbReference>
<evidence type="ECO:0000256" key="5">
    <source>
        <dbReference type="ARBA" id="ARBA00022679"/>
    </source>
</evidence>
<name>A0A165CFJ4_9APHY</name>
<dbReference type="Gene3D" id="3.40.50.11380">
    <property type="match status" value="1"/>
</dbReference>
<dbReference type="InterPro" id="IPR029489">
    <property type="entry name" value="OGT/SEC/SPY_C"/>
</dbReference>
<evidence type="ECO:0000256" key="3">
    <source>
        <dbReference type="ARBA" id="ARBA00011970"/>
    </source>
</evidence>
<dbReference type="Proteomes" id="UP000076871">
    <property type="component" value="Unassembled WGS sequence"/>
</dbReference>
<feature type="repeat" description="TPR" evidence="8">
    <location>
        <begin position="459"/>
        <end position="492"/>
    </location>
</feature>
<evidence type="ECO:0000259" key="9">
    <source>
        <dbReference type="Pfam" id="PF13844"/>
    </source>
</evidence>
<sequence length="1236" mass="140214">MARDAAMAYAYHLYESSTQPPAAGLTHTPMSMPITSVAVSTENVYKFQLLPLLTTLRSLHPRHLPILLLLACTYHALGDYQASLKLSHDMLAIDNTYVEAMSNIGTTYKAMGQDDKAFEWWLKALRIKPTYWDAIDNVLGRLFSATQNVLDNQRRFTTYLQAIRMCEHIQREVVDPDGRLRTPVPTHELHRLQRLFFIAGTLRTLIRPDGVEDAIIDYFKAVELVIRPPLPYPDDECYTMLDLVLAVCVAGYMLSAVSNGHIPTEIAESMNITVQHMSEHHFPILRYVHASSHRLLNALLRLGGGILPTVLLLPEQIMHLPMVLFPYSGGVLPSMCTRDPDSGNWNASSEDARQKTNLMTSTVLLTLAKRLQDDSSANRPLPIDNGSVSVSTSLVILLYYLALSLSSSPSTYNNIGILLCSLSSARTVRDLQGQRHVVDGPVLAKLYYQVGLQLDPGHPHLLTNMGSLLKDQGHVNEAIEFYMKAIQHKSDFDIAWANLANAIKDMGRPWDAIDYYRRAVSLNSNLPEAICGLVNSLCSVCDWRGRGTVPQGIGVDDSGGVIPPSSEGRAGWITKMVEICEQQIDAGYMQNVGVIRKSATVDEWLQVVETARGRSLREDEKARWRKCLGRYYGDENRLLGGINETGFIIRFIDWVQPRLQRQWYLKAYGRTVSSDQPMLGNSSDLAGFFLRPILPANLSSPLVPSVLPFHTFTYPLSPRMTRLITHRNALRISYMALSQTWLPKHVFRPPPPPLHGKLNIGYVSNDVNDHPLSHLMQSVFGFHDRDKFNVFLYTTSPWDGSDYRPRIAQQVENFIDVSTWPANAVVEHILRQDIHILINLGGYTKGARNDIFAVRPCPVQIQLMGYAGTLSAGWCDYLVGCETSCPPEMSATELWRKSRGDSRDEDYLTFDLDADADPESGSNDWVYTEKLMNVPHSFMVTDHKQSYREDECLTPEERERIPVEQLWLDEEKRRAEMRRGIFPDLPQEFVIFANFSQVRLPMQGIFATWLEILVRVPHSVLWLLRFPIAGEEHLLRTARTWAGEKVASRIRFTDVARKKEHVYRCRVADLFLDTVECNAHTVAADVLWTGTPILTYPKHPHKMCSRVAASMARATQFERLMVVNSIDDYKERAIQLAESVRYVLMLDASGTVVPRGRGTLMSLRRNIFLNRDRMPLFDTMRWTRNLEKGLREAWRRWVEGTQYEMTDEWEACQGPEKESGCICISDDDPVNVVVYN</sequence>